<gene>
    <name evidence="2" type="ORF">ACFQDM_03270</name>
</gene>
<organism evidence="2 3">
    <name type="scientific">Ponticaulis profundi</name>
    <dbReference type="NCBI Taxonomy" id="2665222"/>
    <lineage>
        <taxon>Bacteria</taxon>
        <taxon>Pseudomonadati</taxon>
        <taxon>Pseudomonadota</taxon>
        <taxon>Alphaproteobacteria</taxon>
        <taxon>Hyphomonadales</taxon>
        <taxon>Hyphomonadaceae</taxon>
        <taxon>Ponticaulis</taxon>
    </lineage>
</organism>
<reference evidence="3" key="1">
    <citation type="journal article" date="2019" name="Int. J. Syst. Evol. Microbiol.">
        <title>The Global Catalogue of Microorganisms (GCM) 10K type strain sequencing project: providing services to taxonomists for standard genome sequencing and annotation.</title>
        <authorList>
            <consortium name="The Broad Institute Genomics Platform"/>
            <consortium name="The Broad Institute Genome Sequencing Center for Infectious Disease"/>
            <person name="Wu L."/>
            <person name="Ma J."/>
        </authorList>
    </citation>
    <scope>NUCLEOTIDE SEQUENCE [LARGE SCALE GENOMIC DNA]</scope>
    <source>
        <strain evidence="3">CGMCC-1.15741</strain>
    </source>
</reference>
<evidence type="ECO:0000313" key="2">
    <source>
        <dbReference type="EMBL" id="MFC6197078.1"/>
    </source>
</evidence>
<sequence>MNTQNMTISGTTRRSVNIAAVAFEVVSALAGIVWASFSSSSKKRCSETPTRLIEYQA</sequence>
<dbReference type="RefSeq" id="WP_377375430.1">
    <property type="nucleotide sequence ID" value="NZ_JBHSSW010000004.1"/>
</dbReference>
<keyword evidence="1" id="KW-0812">Transmembrane</keyword>
<keyword evidence="1" id="KW-0472">Membrane</keyword>
<accession>A0ABW1S614</accession>
<evidence type="ECO:0000313" key="3">
    <source>
        <dbReference type="Proteomes" id="UP001596303"/>
    </source>
</evidence>
<keyword evidence="1" id="KW-1133">Transmembrane helix</keyword>
<dbReference type="EMBL" id="JBHSSW010000004">
    <property type="protein sequence ID" value="MFC6197078.1"/>
    <property type="molecule type" value="Genomic_DNA"/>
</dbReference>
<feature type="transmembrane region" description="Helical" evidence="1">
    <location>
        <begin position="16"/>
        <end position="37"/>
    </location>
</feature>
<evidence type="ECO:0000256" key="1">
    <source>
        <dbReference type="SAM" id="Phobius"/>
    </source>
</evidence>
<protein>
    <submittedName>
        <fullName evidence="2">Uncharacterized protein</fullName>
    </submittedName>
</protein>
<keyword evidence="3" id="KW-1185">Reference proteome</keyword>
<name>A0ABW1S614_9PROT</name>
<dbReference type="Proteomes" id="UP001596303">
    <property type="component" value="Unassembled WGS sequence"/>
</dbReference>
<proteinExistence type="predicted"/>
<comment type="caution">
    <text evidence="2">The sequence shown here is derived from an EMBL/GenBank/DDBJ whole genome shotgun (WGS) entry which is preliminary data.</text>
</comment>